<feature type="region of interest" description="Disordered" evidence="1">
    <location>
        <begin position="169"/>
        <end position="215"/>
    </location>
</feature>
<dbReference type="Proteomes" id="UP000693970">
    <property type="component" value="Unassembled WGS sequence"/>
</dbReference>
<reference evidence="3" key="2">
    <citation type="submission" date="2021-04" db="EMBL/GenBank/DDBJ databases">
        <authorList>
            <person name="Podell S."/>
        </authorList>
    </citation>
    <scope>NUCLEOTIDE SEQUENCE</scope>
    <source>
        <strain evidence="3">Hildebrandi</strain>
    </source>
</reference>
<evidence type="ECO:0000256" key="1">
    <source>
        <dbReference type="SAM" id="MobiDB-lite"/>
    </source>
</evidence>
<keyword evidence="2" id="KW-0472">Membrane</keyword>
<feature type="compositionally biased region" description="Polar residues" evidence="1">
    <location>
        <begin position="306"/>
        <end position="315"/>
    </location>
</feature>
<organism evidence="3 4">
    <name type="scientific">Nitzschia inconspicua</name>
    <dbReference type="NCBI Taxonomy" id="303405"/>
    <lineage>
        <taxon>Eukaryota</taxon>
        <taxon>Sar</taxon>
        <taxon>Stramenopiles</taxon>
        <taxon>Ochrophyta</taxon>
        <taxon>Bacillariophyta</taxon>
        <taxon>Bacillariophyceae</taxon>
        <taxon>Bacillariophycidae</taxon>
        <taxon>Bacillariales</taxon>
        <taxon>Bacillariaceae</taxon>
        <taxon>Nitzschia</taxon>
    </lineage>
</organism>
<feature type="transmembrane region" description="Helical" evidence="2">
    <location>
        <begin position="62"/>
        <end position="82"/>
    </location>
</feature>
<feature type="transmembrane region" description="Helical" evidence="2">
    <location>
        <begin position="30"/>
        <end position="50"/>
    </location>
</feature>
<dbReference type="EMBL" id="JAGRRH010000004">
    <property type="protein sequence ID" value="KAG7370975.1"/>
    <property type="molecule type" value="Genomic_DNA"/>
</dbReference>
<accession>A0A9K3Q5E8</accession>
<feature type="compositionally biased region" description="Basic and acidic residues" evidence="1">
    <location>
        <begin position="490"/>
        <end position="499"/>
    </location>
</feature>
<evidence type="ECO:0008006" key="5">
    <source>
        <dbReference type="Google" id="ProtNLM"/>
    </source>
</evidence>
<sequence length="583" mass="64103">MSTKAGSCSFSANNQPHGIHVDETEQSRGLLWSAILASALAMIASGGGMAFSTVNEDLSPHYTSVAIGLAVLSLLPIVYKCFAFRRSSSPKATANRIKIPTKQVEKCSCHNGGKLLYPNHQHDDKTHDTRSTCSNSLYSNSRRCHRRQTSTSTHDSEFLKSIRNQKSVLDCPSQSTDDGERPAVDSHPRQHADTLVSNDQPDGVVGDGTTNAETPAGDVQTWLDAVVGGDENSPCSSFEEEEESRHPLSPTGYISLVKAFSSHTMGADDDDDDEITVNEETYWNKTAKEDHFDEDEDRDEIPLNPNGGNSESTVPIPSPYGTLEFVKHSTSAKDALSAMLEETLHKMEESSKRMRNVMVERVQTLQLSTNNNNNNNNIQSSTTDDSRDDVLNFGYAASACGTLNLALRTRVETRRDIPEEQGEKEEEEGEDRDLQLLPVEFSPIPYPFTRSVPRLSTNPIHGGNIRKGRDSCVGTASTRDAMMAVQDEVREESSDHDRSVTSMLSAPDDEKQQDAQLEIEEDEILLPNADTKSTVNNKKESLHNFSDEMDFVGITQSLSMSIQRIDLSRGVQCHGGIETVASS</sequence>
<keyword evidence="2" id="KW-0812">Transmembrane</keyword>
<comment type="caution">
    <text evidence="3">The sequence shown here is derived from an EMBL/GenBank/DDBJ whole genome shotgun (WGS) entry which is preliminary data.</text>
</comment>
<feature type="compositionally biased region" description="Basic and acidic residues" evidence="1">
    <location>
        <begin position="178"/>
        <end position="192"/>
    </location>
</feature>
<keyword evidence="4" id="KW-1185">Reference proteome</keyword>
<evidence type="ECO:0000256" key="2">
    <source>
        <dbReference type="SAM" id="Phobius"/>
    </source>
</evidence>
<feature type="region of interest" description="Disordered" evidence="1">
    <location>
        <begin position="230"/>
        <end position="249"/>
    </location>
</feature>
<feature type="region of interest" description="Disordered" evidence="1">
    <location>
        <begin position="289"/>
        <end position="315"/>
    </location>
</feature>
<evidence type="ECO:0000313" key="3">
    <source>
        <dbReference type="EMBL" id="KAG7370975.1"/>
    </source>
</evidence>
<evidence type="ECO:0000313" key="4">
    <source>
        <dbReference type="Proteomes" id="UP000693970"/>
    </source>
</evidence>
<keyword evidence="2" id="KW-1133">Transmembrane helix</keyword>
<dbReference type="AlphaFoldDB" id="A0A9K3Q5E8"/>
<name>A0A9K3Q5E8_9STRA</name>
<protein>
    <recommendedName>
        <fullName evidence="5">Transmembrane protein</fullName>
    </recommendedName>
</protein>
<proteinExistence type="predicted"/>
<feature type="region of interest" description="Disordered" evidence="1">
    <location>
        <begin position="490"/>
        <end position="511"/>
    </location>
</feature>
<gene>
    <name evidence="3" type="ORF">IV203_019545</name>
</gene>
<reference evidence="3" key="1">
    <citation type="journal article" date="2021" name="Sci. Rep.">
        <title>Diploid genomic architecture of Nitzschia inconspicua, an elite biomass production diatom.</title>
        <authorList>
            <person name="Oliver A."/>
            <person name="Podell S."/>
            <person name="Pinowska A."/>
            <person name="Traller J.C."/>
            <person name="Smith S.R."/>
            <person name="McClure R."/>
            <person name="Beliaev A."/>
            <person name="Bohutskyi P."/>
            <person name="Hill E.A."/>
            <person name="Rabines A."/>
            <person name="Zheng H."/>
            <person name="Allen L.Z."/>
            <person name="Kuo A."/>
            <person name="Grigoriev I.V."/>
            <person name="Allen A.E."/>
            <person name="Hazlebeck D."/>
            <person name="Allen E.E."/>
        </authorList>
    </citation>
    <scope>NUCLEOTIDE SEQUENCE</scope>
    <source>
        <strain evidence="3">Hildebrandi</strain>
    </source>
</reference>